<proteinExistence type="predicted"/>
<dbReference type="eggNOG" id="ENOG5033UYK">
    <property type="taxonomic scope" value="Bacteria"/>
</dbReference>
<dbReference type="EMBL" id="AEWX01000015">
    <property type="protein sequence ID" value="EGC20382.1"/>
    <property type="molecule type" value="Genomic_DNA"/>
</dbReference>
<dbReference type="OrthoDB" id="1081826at2"/>
<dbReference type="STRING" id="888743.HMPREF9141_1018"/>
<dbReference type="AlphaFoldDB" id="F0F601"/>
<gene>
    <name evidence="2" type="ORF">HMPREF9141_1018</name>
</gene>
<sequence>MKMRLRQMFVIAALLLGWVNSSYAKGYKPAKVYVFGFAASFNDSTVYMTDIQQVDAYLVNDRTHFLANREDYSYQLRSYLQDNGLEHYPTCVTMFAENEKQAMKKYVKLRNRYEKSKKKYVIKGIAESQFGYKTVEPDELAVYNSSQNPGKKTRKSKKKIRPEEDGDK</sequence>
<name>F0F601_9BACT</name>
<organism evidence="2 3">
    <name type="scientific">Prevotella multiformis DSM 16608</name>
    <dbReference type="NCBI Taxonomy" id="888743"/>
    <lineage>
        <taxon>Bacteria</taxon>
        <taxon>Pseudomonadati</taxon>
        <taxon>Bacteroidota</taxon>
        <taxon>Bacteroidia</taxon>
        <taxon>Bacteroidales</taxon>
        <taxon>Prevotellaceae</taxon>
        <taxon>Prevotella</taxon>
    </lineage>
</organism>
<protein>
    <submittedName>
        <fullName evidence="2">Uncharacterized protein</fullName>
    </submittedName>
</protein>
<feature type="region of interest" description="Disordered" evidence="1">
    <location>
        <begin position="143"/>
        <end position="168"/>
    </location>
</feature>
<feature type="compositionally biased region" description="Basic residues" evidence="1">
    <location>
        <begin position="151"/>
        <end position="160"/>
    </location>
</feature>
<dbReference type="HOGENOM" id="CLU_116702_0_0_10"/>
<reference evidence="2 3" key="1">
    <citation type="submission" date="2011-01" db="EMBL/GenBank/DDBJ databases">
        <authorList>
            <person name="Muzny D."/>
            <person name="Qin X."/>
            <person name="Deng J."/>
            <person name="Jiang H."/>
            <person name="Liu Y."/>
            <person name="Qu J."/>
            <person name="Song X.-Z."/>
            <person name="Zhang L."/>
            <person name="Thornton R."/>
            <person name="Coyle M."/>
            <person name="Francisco L."/>
            <person name="Jackson L."/>
            <person name="Javaid M."/>
            <person name="Korchina V."/>
            <person name="Kovar C."/>
            <person name="Mata R."/>
            <person name="Mathew T."/>
            <person name="Ngo R."/>
            <person name="Nguyen L."/>
            <person name="Nguyen N."/>
            <person name="Okwuonu G."/>
            <person name="Ongeri F."/>
            <person name="Pham C."/>
            <person name="Simmons D."/>
            <person name="Wilczek-Boney K."/>
            <person name="Hale W."/>
            <person name="Jakkamsetti A."/>
            <person name="Pham P."/>
            <person name="Ruth R."/>
            <person name="San Lucas F."/>
            <person name="Warren J."/>
            <person name="Zhang J."/>
            <person name="Zhao Z."/>
            <person name="Zhou C."/>
            <person name="Zhu D."/>
            <person name="Lee S."/>
            <person name="Bess C."/>
            <person name="Blankenburg K."/>
            <person name="Forbes L."/>
            <person name="Fu Q."/>
            <person name="Gubbala S."/>
            <person name="Hirani K."/>
            <person name="Jayaseelan J.C."/>
            <person name="Lara F."/>
            <person name="Munidasa M."/>
            <person name="Palculict T."/>
            <person name="Patil S."/>
            <person name="Pu L.-L."/>
            <person name="Saada N."/>
            <person name="Tang L."/>
            <person name="Weissenberger G."/>
            <person name="Zhu Y."/>
            <person name="Hemphill L."/>
            <person name="Shang Y."/>
            <person name="Youmans B."/>
            <person name="Ayvaz T."/>
            <person name="Ross M."/>
            <person name="Santibanez J."/>
            <person name="Aqrawi P."/>
            <person name="Gross S."/>
            <person name="Joshi V."/>
            <person name="Fowler G."/>
            <person name="Nazareth L."/>
            <person name="Reid J."/>
            <person name="Worley K."/>
            <person name="Petrosino J."/>
            <person name="Highlander S."/>
            <person name="Gibbs R."/>
        </authorList>
    </citation>
    <scope>NUCLEOTIDE SEQUENCE [LARGE SCALE GENOMIC DNA]</scope>
    <source>
        <strain evidence="2 3">DSM 16608</strain>
    </source>
</reference>
<accession>F0F601</accession>
<evidence type="ECO:0000256" key="1">
    <source>
        <dbReference type="SAM" id="MobiDB-lite"/>
    </source>
</evidence>
<keyword evidence="3" id="KW-1185">Reference proteome</keyword>
<evidence type="ECO:0000313" key="3">
    <source>
        <dbReference type="Proteomes" id="UP000005697"/>
    </source>
</evidence>
<comment type="caution">
    <text evidence="2">The sequence shown here is derived from an EMBL/GenBank/DDBJ whole genome shotgun (WGS) entry which is preliminary data.</text>
</comment>
<evidence type="ECO:0000313" key="2">
    <source>
        <dbReference type="EMBL" id="EGC20382.1"/>
    </source>
</evidence>
<dbReference type="Proteomes" id="UP000005697">
    <property type="component" value="Unassembled WGS sequence"/>
</dbReference>
<dbReference type="RefSeq" id="WP_007368549.1">
    <property type="nucleotide sequence ID" value="NZ_GL872283.1"/>
</dbReference>